<proteinExistence type="predicted"/>
<evidence type="ECO:0000256" key="1">
    <source>
        <dbReference type="SAM" id="SignalP"/>
    </source>
</evidence>
<dbReference type="AlphaFoldDB" id="T2KPV1"/>
<dbReference type="Proteomes" id="UP000016160">
    <property type="component" value="Chromosome"/>
</dbReference>
<accession>T2KPV1</accession>
<dbReference type="HOGENOM" id="CLU_1400686_0_0_10"/>
<keyword evidence="1" id="KW-0732">Signal</keyword>
<name>T2KPV1_FORAG</name>
<feature type="chain" id="PRO_5004591161" evidence="1">
    <location>
        <begin position="20"/>
        <end position="194"/>
    </location>
</feature>
<dbReference type="OrthoDB" id="1428473at2"/>
<dbReference type="PATRIC" id="fig|1347342.6.peg.2835"/>
<protein>
    <submittedName>
        <fullName evidence="2">Nicotinic acid mononucleotide adenyltransferase</fullName>
    </submittedName>
</protein>
<keyword evidence="3" id="KW-1185">Reference proteome</keyword>
<evidence type="ECO:0000313" key="3">
    <source>
        <dbReference type="Proteomes" id="UP000016160"/>
    </source>
</evidence>
<dbReference type="GO" id="GO:0016740">
    <property type="term" value="F:transferase activity"/>
    <property type="evidence" value="ECO:0007669"/>
    <property type="project" value="UniProtKB-KW"/>
</dbReference>
<evidence type="ECO:0000313" key="2">
    <source>
        <dbReference type="EMBL" id="CDF80528.1"/>
    </source>
</evidence>
<dbReference type="EMBL" id="HG315671">
    <property type="protein sequence ID" value="CDF80528.1"/>
    <property type="molecule type" value="Genomic_DNA"/>
</dbReference>
<sequence>MKNLIALLFSLFLINNFYAQIIESPEAFESKTSVAVNQSKDLAAITNLNTSKRSVTTTGVNATYINSAVFTDNATYVKVLQQRAAKYDVKNSENYNEKSKSSYNVVFNTKRGNMSVNYDDSGEIKSSQEQYKNVALPKAVIVNIMKAYPDWRFNTNICSVVYQKNKGHVTTYKVKISNGKQSKTVKSDDKGNII</sequence>
<keyword evidence="2" id="KW-0808">Transferase</keyword>
<dbReference type="STRING" id="1347342.BN863_28160"/>
<dbReference type="Gene3D" id="3.10.450.360">
    <property type="match status" value="1"/>
</dbReference>
<dbReference type="RefSeq" id="WP_038531773.1">
    <property type="nucleotide sequence ID" value="NZ_HG315671.1"/>
</dbReference>
<reference evidence="2 3" key="1">
    <citation type="journal article" date="2013" name="Appl. Environ. Microbiol.">
        <title>The genome of the alga-associated marine flavobacterium Formosa agariphila KMM 3901T reveals a broad potential for degradation of algal polysaccharides.</title>
        <authorList>
            <person name="Mann A.J."/>
            <person name="Hahnke R.L."/>
            <person name="Huang S."/>
            <person name="Werner J."/>
            <person name="Xing P."/>
            <person name="Barbeyron T."/>
            <person name="Huettel B."/>
            <person name="Stueber K."/>
            <person name="Reinhardt R."/>
            <person name="Harder J."/>
            <person name="Gloeckner F.O."/>
            <person name="Amann R.I."/>
            <person name="Teeling H."/>
        </authorList>
    </citation>
    <scope>NUCLEOTIDE SEQUENCE [LARGE SCALE GENOMIC DNA]</scope>
    <source>
        <strain evidence="3">DSM 15362 / KCTC 12365 / LMG 23005 / KMM 3901</strain>
    </source>
</reference>
<gene>
    <name evidence="2" type="ORF">BN863_28160</name>
</gene>
<organism evidence="2 3">
    <name type="scientific">Formosa agariphila (strain DSM 15362 / KCTC 12365 / LMG 23005 / KMM 3901 / M-2Alg 35-1)</name>
    <dbReference type="NCBI Taxonomy" id="1347342"/>
    <lineage>
        <taxon>Bacteria</taxon>
        <taxon>Pseudomonadati</taxon>
        <taxon>Bacteroidota</taxon>
        <taxon>Flavobacteriia</taxon>
        <taxon>Flavobacteriales</taxon>
        <taxon>Flavobacteriaceae</taxon>
        <taxon>Formosa</taxon>
    </lineage>
</organism>
<dbReference type="SUPFAM" id="SSF160574">
    <property type="entry name" value="BT0923-like"/>
    <property type="match status" value="1"/>
</dbReference>
<feature type="signal peptide" evidence="1">
    <location>
        <begin position="1"/>
        <end position="19"/>
    </location>
</feature>